<dbReference type="Proteomes" id="UP000694393">
    <property type="component" value="Unplaced"/>
</dbReference>
<feature type="region of interest" description="Disordered" evidence="1">
    <location>
        <begin position="65"/>
        <end position="94"/>
    </location>
</feature>
<reference evidence="2" key="1">
    <citation type="submission" date="2025-08" db="UniProtKB">
        <authorList>
            <consortium name="Ensembl"/>
        </authorList>
    </citation>
    <scope>IDENTIFICATION</scope>
</reference>
<sequence>MKPYQILMTQNHEVVATELKKGAMKHHKVPRVKVSLSMNIGLKTLEINTFPLDSLIVVEYNVKSKKREADPETGVERLDGSRGRPQLRSGSHCD</sequence>
<evidence type="ECO:0000313" key="3">
    <source>
        <dbReference type="Proteomes" id="UP000694393"/>
    </source>
</evidence>
<accession>A0A8C8VN27</accession>
<reference evidence="2" key="2">
    <citation type="submission" date="2025-09" db="UniProtKB">
        <authorList>
            <consortium name="Ensembl"/>
        </authorList>
    </citation>
    <scope>IDENTIFICATION</scope>
</reference>
<name>A0A8C8VN27_9SAUR</name>
<feature type="compositionally biased region" description="Basic and acidic residues" evidence="1">
    <location>
        <begin position="67"/>
        <end position="82"/>
    </location>
</feature>
<evidence type="ECO:0000256" key="1">
    <source>
        <dbReference type="SAM" id="MobiDB-lite"/>
    </source>
</evidence>
<keyword evidence="3" id="KW-1185">Reference proteome</keyword>
<dbReference type="Ensembl" id="ENSPCET00000020400.1">
    <property type="protein sequence ID" value="ENSPCEP00000019736.1"/>
    <property type="gene ID" value="ENSPCEG00000015295.1"/>
</dbReference>
<evidence type="ECO:0000313" key="2">
    <source>
        <dbReference type="Ensembl" id="ENSPCEP00000019736.1"/>
    </source>
</evidence>
<organism evidence="2 3">
    <name type="scientific">Pelusios castaneus</name>
    <name type="common">West African mud turtle</name>
    <dbReference type="NCBI Taxonomy" id="367368"/>
    <lineage>
        <taxon>Eukaryota</taxon>
        <taxon>Metazoa</taxon>
        <taxon>Chordata</taxon>
        <taxon>Craniata</taxon>
        <taxon>Vertebrata</taxon>
        <taxon>Euteleostomi</taxon>
        <taxon>Archelosauria</taxon>
        <taxon>Testudinata</taxon>
        <taxon>Testudines</taxon>
        <taxon>Pleurodira</taxon>
        <taxon>Pelomedusidae</taxon>
        <taxon>Pelusios</taxon>
    </lineage>
</organism>
<protein>
    <submittedName>
        <fullName evidence="2">Uncharacterized protein</fullName>
    </submittedName>
</protein>
<proteinExistence type="predicted"/>
<dbReference type="AlphaFoldDB" id="A0A8C8VN27"/>